<dbReference type="GeneTree" id="ENSGT00940000156442"/>
<keyword evidence="4" id="KW-0342">GTP-binding</keyword>
<dbReference type="GO" id="GO:0005525">
    <property type="term" value="F:GTP binding"/>
    <property type="evidence" value="ECO:0007669"/>
    <property type="project" value="UniProtKB-KW"/>
</dbReference>
<dbReference type="PANTHER" id="PTHR45709:SF2">
    <property type="entry name" value="LARGE SUBUNIT GTPASE 1 HOMOLOG"/>
    <property type="match status" value="1"/>
</dbReference>
<dbReference type="Proteomes" id="UP000694388">
    <property type="component" value="Unplaced"/>
</dbReference>
<keyword evidence="3" id="KW-0378">Hydrolase</keyword>
<sequence>FDRLSQADQPAVELVVRGVTIPIADPPINCGPPSFVETQFAVNRLKWVKLLGSVASILNFARPTWYAEMTAEELAQDERDSFLEWRRQLARLQEKENLTLTPFEKNLEFWRQLWRVIERSDIVVQIVDARNPLLFRCEDLHQQKETLHVLS</sequence>
<proteinExistence type="predicted"/>
<evidence type="ECO:0000256" key="4">
    <source>
        <dbReference type="ARBA" id="ARBA00023134"/>
    </source>
</evidence>
<dbReference type="InterPro" id="IPR027417">
    <property type="entry name" value="P-loop_NTPase"/>
</dbReference>
<evidence type="ECO:0000256" key="1">
    <source>
        <dbReference type="ARBA" id="ARBA00022490"/>
    </source>
</evidence>
<organism evidence="5 6">
    <name type="scientific">Eptatretus burgeri</name>
    <name type="common">Inshore hagfish</name>
    <dbReference type="NCBI Taxonomy" id="7764"/>
    <lineage>
        <taxon>Eukaryota</taxon>
        <taxon>Metazoa</taxon>
        <taxon>Chordata</taxon>
        <taxon>Craniata</taxon>
        <taxon>Vertebrata</taxon>
        <taxon>Cyclostomata</taxon>
        <taxon>Myxini</taxon>
        <taxon>Myxiniformes</taxon>
        <taxon>Myxinidae</taxon>
        <taxon>Eptatretinae</taxon>
        <taxon>Eptatretus</taxon>
    </lineage>
</organism>
<dbReference type="GO" id="GO:0005829">
    <property type="term" value="C:cytosol"/>
    <property type="evidence" value="ECO:0007669"/>
    <property type="project" value="TreeGrafter"/>
</dbReference>
<dbReference type="PANTHER" id="PTHR45709">
    <property type="entry name" value="LARGE SUBUNIT GTPASE 1 HOMOLOG-RELATED"/>
    <property type="match status" value="1"/>
</dbReference>
<accession>A0A8C4N2S4</accession>
<dbReference type="GO" id="GO:0000054">
    <property type="term" value="P:ribosomal subunit export from nucleus"/>
    <property type="evidence" value="ECO:0007669"/>
    <property type="project" value="TreeGrafter"/>
</dbReference>
<dbReference type="InterPro" id="IPR043358">
    <property type="entry name" value="GNL1-like"/>
</dbReference>
<dbReference type="Ensembl" id="ENSEBUT00000000704.1">
    <property type="protein sequence ID" value="ENSEBUP00000000407.1"/>
    <property type="gene ID" value="ENSEBUG00000000533.1"/>
</dbReference>
<evidence type="ECO:0000256" key="2">
    <source>
        <dbReference type="ARBA" id="ARBA00022741"/>
    </source>
</evidence>
<name>A0A8C4N2S4_EPTBU</name>
<reference evidence="5" key="2">
    <citation type="submission" date="2025-09" db="UniProtKB">
        <authorList>
            <consortium name="Ensembl"/>
        </authorList>
    </citation>
    <scope>IDENTIFICATION</scope>
</reference>
<reference evidence="5" key="1">
    <citation type="submission" date="2025-08" db="UniProtKB">
        <authorList>
            <consortium name="Ensembl"/>
        </authorList>
    </citation>
    <scope>IDENTIFICATION</scope>
</reference>
<dbReference type="GO" id="GO:0003924">
    <property type="term" value="F:GTPase activity"/>
    <property type="evidence" value="ECO:0007669"/>
    <property type="project" value="InterPro"/>
</dbReference>
<evidence type="ECO:0000256" key="3">
    <source>
        <dbReference type="ARBA" id="ARBA00022801"/>
    </source>
</evidence>
<evidence type="ECO:0000313" key="6">
    <source>
        <dbReference type="Proteomes" id="UP000694388"/>
    </source>
</evidence>
<protein>
    <submittedName>
        <fullName evidence="5">Uncharacterized protein</fullName>
    </submittedName>
</protein>
<dbReference type="Gene3D" id="3.40.50.300">
    <property type="entry name" value="P-loop containing nucleotide triphosphate hydrolases"/>
    <property type="match status" value="1"/>
</dbReference>
<evidence type="ECO:0000313" key="5">
    <source>
        <dbReference type="Ensembl" id="ENSEBUP00000000407.1"/>
    </source>
</evidence>
<keyword evidence="2" id="KW-0547">Nucleotide-binding</keyword>
<dbReference type="AlphaFoldDB" id="A0A8C4N2S4"/>
<keyword evidence="6" id="KW-1185">Reference proteome</keyword>
<keyword evidence="1" id="KW-0963">Cytoplasm</keyword>